<dbReference type="InterPro" id="IPR050950">
    <property type="entry name" value="HTH-type_LysR_regulators"/>
</dbReference>
<evidence type="ECO:0000256" key="2">
    <source>
        <dbReference type="ARBA" id="ARBA00023015"/>
    </source>
</evidence>
<dbReference type="GO" id="GO:0005829">
    <property type="term" value="C:cytosol"/>
    <property type="evidence" value="ECO:0007669"/>
    <property type="project" value="TreeGrafter"/>
</dbReference>
<dbReference type="PANTHER" id="PTHR30419">
    <property type="entry name" value="HTH-TYPE TRANSCRIPTIONAL REGULATOR YBHD"/>
    <property type="match status" value="1"/>
</dbReference>
<dbReference type="SUPFAM" id="SSF46785">
    <property type="entry name" value="Winged helix' DNA-binding domain"/>
    <property type="match status" value="1"/>
</dbReference>
<dbReference type="Proteomes" id="UP000005388">
    <property type="component" value="Unassembled WGS sequence"/>
</dbReference>
<sequence>MNIRDLEYFNQLSKRLSYTVVAQDFNVSQPTVTYAIKRLETLYDCQLVIKDPSHRSVVLTQEGQLLNRHIETILEEFKITKKAIEHSKKNKLHIGFPPIIRARILSKILDNQETISALSQFNIVSGGSSRLLSQLLSGELDFSLLGSIEPLHHPSLTINLLYKREFSIFVSKDHPLASKKEISFSETLAYPFVILDESSVHLKAFQLLNQKYQNKAKVILNLPDAQTIGQVVKTNIGITLMSDFLPFSDEHDLVKIPLVESDKLYFYVQYAYLTSSLLNSQLLSFKSILDEMARQ</sequence>
<dbReference type="PROSITE" id="PS50931">
    <property type="entry name" value="HTH_LYSR"/>
    <property type="match status" value="1"/>
</dbReference>
<evidence type="ECO:0000313" key="7">
    <source>
        <dbReference type="Proteomes" id="UP000005388"/>
    </source>
</evidence>
<gene>
    <name evidence="6" type="ORF">STRUR_1854</name>
</gene>
<protein>
    <submittedName>
        <fullName evidence="6">LysR substrate binding domain protein</fullName>
    </submittedName>
</protein>
<dbReference type="eggNOG" id="COG0583">
    <property type="taxonomic scope" value="Bacteria"/>
</dbReference>
<feature type="domain" description="HTH lysR-type" evidence="5">
    <location>
        <begin position="1"/>
        <end position="60"/>
    </location>
</feature>
<dbReference type="EMBL" id="AEUZ02000001">
    <property type="protein sequence ID" value="EHJ56253.1"/>
    <property type="molecule type" value="Genomic_DNA"/>
</dbReference>
<dbReference type="Pfam" id="PF00126">
    <property type="entry name" value="HTH_1"/>
    <property type="match status" value="1"/>
</dbReference>
<evidence type="ECO:0000313" key="6">
    <source>
        <dbReference type="EMBL" id="EHJ56253.1"/>
    </source>
</evidence>
<dbReference type="InterPro" id="IPR005119">
    <property type="entry name" value="LysR_subst-bd"/>
</dbReference>
<dbReference type="SUPFAM" id="SSF53850">
    <property type="entry name" value="Periplasmic binding protein-like II"/>
    <property type="match status" value="1"/>
</dbReference>
<evidence type="ECO:0000256" key="1">
    <source>
        <dbReference type="ARBA" id="ARBA00009437"/>
    </source>
</evidence>
<proteinExistence type="inferred from homology"/>
<dbReference type="InterPro" id="IPR036388">
    <property type="entry name" value="WH-like_DNA-bd_sf"/>
</dbReference>
<dbReference type="GO" id="GO:0003700">
    <property type="term" value="F:DNA-binding transcription factor activity"/>
    <property type="evidence" value="ECO:0007669"/>
    <property type="project" value="InterPro"/>
</dbReference>
<dbReference type="AlphaFoldDB" id="G5KDA6"/>
<keyword evidence="2" id="KW-0805">Transcription regulation</keyword>
<evidence type="ECO:0000256" key="4">
    <source>
        <dbReference type="ARBA" id="ARBA00023163"/>
    </source>
</evidence>
<dbReference type="Pfam" id="PF03466">
    <property type="entry name" value="LysR_substrate"/>
    <property type="match status" value="1"/>
</dbReference>
<dbReference type="GO" id="GO:0003677">
    <property type="term" value="F:DNA binding"/>
    <property type="evidence" value="ECO:0007669"/>
    <property type="project" value="UniProtKB-KW"/>
</dbReference>
<evidence type="ECO:0000259" key="5">
    <source>
        <dbReference type="PROSITE" id="PS50931"/>
    </source>
</evidence>
<dbReference type="Gene3D" id="3.40.190.290">
    <property type="match status" value="1"/>
</dbReference>
<keyword evidence="7" id="KW-1185">Reference proteome</keyword>
<reference evidence="6 7" key="1">
    <citation type="journal article" date="2014" name="Int. J. Syst. Evol. Microbiol.">
        <title>Phylogenomics and the dynamic genome evolution of the genus Streptococcus.</title>
        <authorList>
            <consortium name="The Broad Institute Genome Sequencing Platform"/>
            <person name="Richards V.P."/>
            <person name="Palmer S.R."/>
            <person name="Pavinski Bitar P.D."/>
            <person name="Qin X."/>
            <person name="Weinstock G.M."/>
            <person name="Highlander S.K."/>
            <person name="Town C.D."/>
            <person name="Burne R.A."/>
            <person name="Stanhope M.J."/>
        </authorList>
    </citation>
    <scope>NUCLEOTIDE SEQUENCE [LARGE SCALE GENOMIC DNA]</scope>
    <source>
        <strain evidence="6 7">2285-97</strain>
    </source>
</reference>
<dbReference type="RefSeq" id="WP_006739017.1">
    <property type="nucleotide sequence ID" value="NZ_AEUZ02000001.1"/>
</dbReference>
<keyword evidence="4" id="KW-0804">Transcription</keyword>
<organism evidence="6 7">
    <name type="scientific">Streptococcus urinalis 2285-97</name>
    <dbReference type="NCBI Taxonomy" id="764291"/>
    <lineage>
        <taxon>Bacteria</taxon>
        <taxon>Bacillati</taxon>
        <taxon>Bacillota</taxon>
        <taxon>Bacilli</taxon>
        <taxon>Lactobacillales</taxon>
        <taxon>Streptococcaceae</taxon>
        <taxon>Streptococcus</taxon>
    </lineage>
</organism>
<comment type="caution">
    <text evidence="6">The sequence shown here is derived from an EMBL/GenBank/DDBJ whole genome shotgun (WGS) entry which is preliminary data.</text>
</comment>
<dbReference type="InterPro" id="IPR036390">
    <property type="entry name" value="WH_DNA-bd_sf"/>
</dbReference>
<dbReference type="InterPro" id="IPR000847">
    <property type="entry name" value="LysR_HTH_N"/>
</dbReference>
<evidence type="ECO:0000256" key="3">
    <source>
        <dbReference type="ARBA" id="ARBA00023125"/>
    </source>
</evidence>
<comment type="similarity">
    <text evidence="1">Belongs to the LysR transcriptional regulatory family.</text>
</comment>
<name>G5KDA6_9STRE</name>
<dbReference type="STRING" id="764291.STRUR_1854"/>
<dbReference type="Gene3D" id="1.10.10.10">
    <property type="entry name" value="Winged helix-like DNA-binding domain superfamily/Winged helix DNA-binding domain"/>
    <property type="match status" value="1"/>
</dbReference>
<accession>G5KDA6</accession>
<keyword evidence="3" id="KW-0238">DNA-binding</keyword>
<dbReference type="PANTHER" id="PTHR30419:SF8">
    <property type="entry name" value="NITROGEN ASSIMILATION TRANSCRIPTIONAL ACTIVATOR-RELATED"/>
    <property type="match status" value="1"/>
</dbReference>